<accession>A0A1Y2BUE6</accession>
<dbReference type="Proteomes" id="UP000193642">
    <property type="component" value="Unassembled WGS sequence"/>
</dbReference>
<dbReference type="InterPro" id="IPR001461">
    <property type="entry name" value="Aspartic_peptidase_A1"/>
</dbReference>
<evidence type="ECO:0000259" key="8">
    <source>
        <dbReference type="PROSITE" id="PS51767"/>
    </source>
</evidence>
<sequence length="391" mass="41342">MAKPENLRPTLNASSTVINNPASGAGYEQSLSGGPLITGCYNINIFVSGVKFNVQLDSGSSDLLIPGSTIQAYTGPTYSTSSKTPLTQQTVGSSFADGSSWTGRFYYDQVGIDDGSIIVSAPFAVMQQQTSNPTVTDGSTSQGLLGIAYDTLSTVNYLNLPAASKQIPKTVLSALSNNKSIANDMIAIRSCPGDSQTQSVVDWGASNSSLTCTPEASISWAAVISASYYTVNVTSIKIGDTQMDLDHSKWQQNGAVSIFDSCTTVMLLPDNIYNIFVTTLTNSGGFGSTSAKNIDLFLNQGYGFSDFAADFTKFPDLTFQILGEDGVSLVEISIPAQGYIQQDSNGYSFFTVGSQTELGVVFGGTVFDNFYVVLDRGGQRVGLGLGCDCEM</sequence>
<dbReference type="InterPro" id="IPR033121">
    <property type="entry name" value="PEPTIDASE_A1"/>
</dbReference>
<keyword evidence="2 9" id="KW-0645">Protease</keyword>
<dbReference type="OrthoDB" id="2152801at2759"/>
<proteinExistence type="inferred from homology"/>
<evidence type="ECO:0000256" key="3">
    <source>
        <dbReference type="ARBA" id="ARBA00022729"/>
    </source>
</evidence>
<evidence type="ECO:0000256" key="5">
    <source>
        <dbReference type="ARBA" id="ARBA00022801"/>
    </source>
</evidence>
<dbReference type="GO" id="GO:0004190">
    <property type="term" value="F:aspartic-type endopeptidase activity"/>
    <property type="evidence" value="ECO:0007669"/>
    <property type="project" value="UniProtKB-KW"/>
</dbReference>
<evidence type="ECO:0000313" key="9">
    <source>
        <dbReference type="EMBL" id="ORY38379.1"/>
    </source>
</evidence>
<dbReference type="InterPro" id="IPR021109">
    <property type="entry name" value="Peptidase_aspartic_dom_sf"/>
</dbReference>
<organism evidence="9 10">
    <name type="scientific">Rhizoclosmatium globosum</name>
    <dbReference type="NCBI Taxonomy" id="329046"/>
    <lineage>
        <taxon>Eukaryota</taxon>
        <taxon>Fungi</taxon>
        <taxon>Fungi incertae sedis</taxon>
        <taxon>Chytridiomycota</taxon>
        <taxon>Chytridiomycota incertae sedis</taxon>
        <taxon>Chytridiomycetes</taxon>
        <taxon>Chytridiales</taxon>
        <taxon>Chytriomycetaceae</taxon>
        <taxon>Rhizoclosmatium</taxon>
    </lineage>
</organism>
<keyword evidence="5" id="KW-0378">Hydrolase</keyword>
<evidence type="ECO:0000256" key="2">
    <source>
        <dbReference type="ARBA" id="ARBA00022670"/>
    </source>
</evidence>
<evidence type="ECO:0000256" key="6">
    <source>
        <dbReference type="ARBA" id="ARBA00023145"/>
    </source>
</evidence>
<keyword evidence="3" id="KW-0732">Signal</keyword>
<dbReference type="STRING" id="329046.A0A1Y2BUE6"/>
<dbReference type="AlphaFoldDB" id="A0A1Y2BUE6"/>
<dbReference type="EMBL" id="MCGO01000044">
    <property type="protein sequence ID" value="ORY38379.1"/>
    <property type="molecule type" value="Genomic_DNA"/>
</dbReference>
<keyword evidence="4" id="KW-0064">Aspartyl protease</keyword>
<comment type="caution">
    <text evidence="9">The sequence shown here is derived from an EMBL/GenBank/DDBJ whole genome shotgun (WGS) entry which is preliminary data.</text>
</comment>
<feature type="active site" evidence="7">
    <location>
        <position position="57"/>
    </location>
</feature>
<evidence type="ECO:0000256" key="7">
    <source>
        <dbReference type="PIRSR" id="PIRSR601461-1"/>
    </source>
</evidence>
<comment type="similarity">
    <text evidence="1">Belongs to the peptidase A1 family.</text>
</comment>
<dbReference type="PROSITE" id="PS51767">
    <property type="entry name" value="PEPTIDASE_A1"/>
    <property type="match status" value="1"/>
</dbReference>
<protein>
    <submittedName>
        <fullName evidence="9">Acid protease</fullName>
    </submittedName>
</protein>
<dbReference type="CDD" id="cd05471">
    <property type="entry name" value="pepsin_like"/>
    <property type="match status" value="1"/>
</dbReference>
<dbReference type="GO" id="GO:0006508">
    <property type="term" value="P:proteolysis"/>
    <property type="evidence" value="ECO:0007669"/>
    <property type="project" value="UniProtKB-KW"/>
</dbReference>
<gene>
    <name evidence="9" type="ORF">BCR33DRAFT_788957</name>
</gene>
<dbReference type="InterPro" id="IPR034164">
    <property type="entry name" value="Pepsin-like_dom"/>
</dbReference>
<reference evidence="9 10" key="1">
    <citation type="submission" date="2016-07" db="EMBL/GenBank/DDBJ databases">
        <title>Pervasive Adenine N6-methylation of Active Genes in Fungi.</title>
        <authorList>
            <consortium name="DOE Joint Genome Institute"/>
            <person name="Mondo S.J."/>
            <person name="Dannebaum R.O."/>
            <person name="Kuo R.C."/>
            <person name="Labutti K."/>
            <person name="Haridas S."/>
            <person name="Kuo A."/>
            <person name="Salamov A."/>
            <person name="Ahrendt S.R."/>
            <person name="Lipzen A."/>
            <person name="Sullivan W."/>
            <person name="Andreopoulos W.B."/>
            <person name="Clum A."/>
            <person name="Lindquist E."/>
            <person name="Daum C."/>
            <person name="Ramamoorthy G.K."/>
            <person name="Gryganskyi A."/>
            <person name="Culley D."/>
            <person name="Magnuson J.K."/>
            <person name="James T.Y."/>
            <person name="O'Malley M.A."/>
            <person name="Stajich J.E."/>
            <person name="Spatafora J.W."/>
            <person name="Visel A."/>
            <person name="Grigoriev I.V."/>
        </authorList>
    </citation>
    <scope>NUCLEOTIDE SEQUENCE [LARGE SCALE GENOMIC DNA]</scope>
    <source>
        <strain evidence="9 10">JEL800</strain>
    </source>
</reference>
<name>A0A1Y2BUE6_9FUNG</name>
<feature type="domain" description="Peptidase A1" evidence="8">
    <location>
        <begin position="41"/>
        <end position="384"/>
    </location>
</feature>
<dbReference type="PANTHER" id="PTHR47965:SF12">
    <property type="entry name" value="ASPARTIC PROTEINASE 3-RELATED"/>
    <property type="match status" value="1"/>
</dbReference>
<keyword evidence="6" id="KW-0865">Zymogen</keyword>
<evidence type="ECO:0000313" key="10">
    <source>
        <dbReference type="Proteomes" id="UP000193642"/>
    </source>
</evidence>
<dbReference type="Pfam" id="PF00026">
    <property type="entry name" value="Asp"/>
    <property type="match status" value="1"/>
</dbReference>
<dbReference type="PANTHER" id="PTHR47965">
    <property type="entry name" value="ASPARTYL PROTEASE-RELATED"/>
    <property type="match status" value="1"/>
</dbReference>
<feature type="active site" evidence="7">
    <location>
        <position position="260"/>
    </location>
</feature>
<keyword evidence="10" id="KW-1185">Reference proteome</keyword>
<dbReference type="Gene3D" id="2.40.70.10">
    <property type="entry name" value="Acid Proteases"/>
    <property type="match status" value="2"/>
</dbReference>
<evidence type="ECO:0000256" key="1">
    <source>
        <dbReference type="ARBA" id="ARBA00007447"/>
    </source>
</evidence>
<dbReference type="SUPFAM" id="SSF50630">
    <property type="entry name" value="Acid proteases"/>
    <property type="match status" value="1"/>
</dbReference>
<evidence type="ECO:0000256" key="4">
    <source>
        <dbReference type="ARBA" id="ARBA00022750"/>
    </source>
</evidence>